<dbReference type="InterPro" id="IPR004045">
    <property type="entry name" value="Glutathione_S-Trfase_N"/>
</dbReference>
<protein>
    <recommendedName>
        <fullName evidence="3">glutathione transferase</fullName>
        <ecNumber evidence="3">2.5.1.18</ecNumber>
    </recommendedName>
</protein>
<dbReference type="InterPro" id="IPR036249">
    <property type="entry name" value="Thioredoxin-like_sf"/>
</dbReference>
<evidence type="ECO:0000313" key="9">
    <source>
        <dbReference type="Proteomes" id="UP001151699"/>
    </source>
</evidence>
<dbReference type="PROSITE" id="PS50405">
    <property type="entry name" value="GST_CTER"/>
    <property type="match status" value="1"/>
</dbReference>
<evidence type="ECO:0000259" key="7">
    <source>
        <dbReference type="PROSITE" id="PS50405"/>
    </source>
</evidence>
<dbReference type="InterPro" id="IPR010987">
    <property type="entry name" value="Glutathione-S-Trfase_C-like"/>
</dbReference>
<dbReference type="SFLD" id="SFLDS00019">
    <property type="entry name" value="Glutathione_Transferase_(cytos"/>
    <property type="match status" value="1"/>
</dbReference>
<keyword evidence="9" id="KW-1185">Reference proteome</keyword>
<dbReference type="SFLD" id="SFLDG01205">
    <property type="entry name" value="AMPS.1"/>
    <property type="match status" value="1"/>
</dbReference>
<dbReference type="EC" id="2.5.1.18" evidence="3"/>
<sequence>MAPVLGYWNVRGLTSPIRNLLHFTETEYEEKLYGFRDEERKEWLADKSTLDLDFPNLPYYIDGNVKLTQSTAILRYLGRKFNLIGDNEEQTQRLDLAEQQAVDLRMGLIRLVYFSSNFTQSKEDYLKMLPGLIKEFSKFLGSNKWVLGEKITYVDFLLYDALDFNRLFDAKSFEGVDIVNAYLTRFESIPQINAYMTGGEYKKLPIFSPIASWGG</sequence>
<dbReference type="SFLD" id="SFLDG00363">
    <property type="entry name" value="AMPS_(cytGST):_Alpha-__Mu-__Pi"/>
    <property type="match status" value="1"/>
</dbReference>
<feature type="domain" description="GST C-terminal" evidence="7">
    <location>
        <begin position="87"/>
        <end position="206"/>
    </location>
</feature>
<dbReference type="PROSITE" id="PS50404">
    <property type="entry name" value="GST_NTER"/>
    <property type="match status" value="1"/>
</dbReference>
<evidence type="ECO:0000256" key="3">
    <source>
        <dbReference type="ARBA" id="ARBA00012452"/>
    </source>
</evidence>
<dbReference type="EMBL" id="WJQU01000001">
    <property type="protein sequence ID" value="KAJ6646585.1"/>
    <property type="molecule type" value="Genomic_DNA"/>
</dbReference>
<dbReference type="Pfam" id="PF02798">
    <property type="entry name" value="GST_N"/>
    <property type="match status" value="1"/>
</dbReference>
<feature type="domain" description="GST N-terminal" evidence="6">
    <location>
        <begin position="1"/>
        <end position="85"/>
    </location>
</feature>
<organism evidence="8 9">
    <name type="scientific">Pseudolycoriella hygida</name>
    <dbReference type="NCBI Taxonomy" id="35572"/>
    <lineage>
        <taxon>Eukaryota</taxon>
        <taxon>Metazoa</taxon>
        <taxon>Ecdysozoa</taxon>
        <taxon>Arthropoda</taxon>
        <taxon>Hexapoda</taxon>
        <taxon>Insecta</taxon>
        <taxon>Pterygota</taxon>
        <taxon>Neoptera</taxon>
        <taxon>Endopterygota</taxon>
        <taxon>Diptera</taxon>
        <taxon>Nematocera</taxon>
        <taxon>Sciaroidea</taxon>
        <taxon>Sciaridae</taxon>
        <taxon>Pseudolycoriella</taxon>
    </lineage>
</organism>
<evidence type="ECO:0000256" key="5">
    <source>
        <dbReference type="ARBA" id="ARBA00047960"/>
    </source>
</evidence>
<dbReference type="SUPFAM" id="SSF47616">
    <property type="entry name" value="GST C-terminal domain-like"/>
    <property type="match status" value="1"/>
</dbReference>
<keyword evidence="4" id="KW-0808">Transferase</keyword>
<comment type="similarity">
    <text evidence="2">Belongs to the GST superfamily. Mu family.</text>
</comment>
<evidence type="ECO:0000259" key="6">
    <source>
        <dbReference type="PROSITE" id="PS50404"/>
    </source>
</evidence>
<evidence type="ECO:0000256" key="4">
    <source>
        <dbReference type="ARBA" id="ARBA00022679"/>
    </source>
</evidence>
<dbReference type="SUPFAM" id="SSF52833">
    <property type="entry name" value="Thioredoxin-like"/>
    <property type="match status" value="1"/>
</dbReference>
<evidence type="ECO:0000256" key="1">
    <source>
        <dbReference type="ARBA" id="ARBA00003701"/>
    </source>
</evidence>
<dbReference type="OrthoDB" id="414243at2759"/>
<dbReference type="CDD" id="cd03075">
    <property type="entry name" value="GST_N_Mu"/>
    <property type="match status" value="1"/>
</dbReference>
<dbReference type="PANTHER" id="PTHR11571:SF222">
    <property type="entry name" value="GLUTATHIONE TRANSFERASE"/>
    <property type="match status" value="1"/>
</dbReference>
<evidence type="ECO:0000256" key="2">
    <source>
        <dbReference type="ARBA" id="ARBA00005861"/>
    </source>
</evidence>
<dbReference type="InterPro" id="IPR040079">
    <property type="entry name" value="Glutathione_S-Trfase"/>
</dbReference>
<dbReference type="InterPro" id="IPR050213">
    <property type="entry name" value="GST_superfamily"/>
</dbReference>
<dbReference type="FunFam" id="1.20.1050.10:FF:000003">
    <property type="entry name" value="Glutathione S-transferase 2"/>
    <property type="match status" value="1"/>
</dbReference>
<proteinExistence type="inferred from homology"/>
<dbReference type="GO" id="GO:0004364">
    <property type="term" value="F:glutathione transferase activity"/>
    <property type="evidence" value="ECO:0007669"/>
    <property type="project" value="UniProtKB-EC"/>
</dbReference>
<reference evidence="8" key="1">
    <citation type="submission" date="2022-07" db="EMBL/GenBank/DDBJ databases">
        <authorList>
            <person name="Trinca V."/>
            <person name="Uliana J.V.C."/>
            <person name="Torres T.T."/>
            <person name="Ward R.J."/>
            <person name="Monesi N."/>
        </authorList>
    </citation>
    <scope>NUCLEOTIDE SEQUENCE</scope>
    <source>
        <strain evidence="8">HSMRA1968</strain>
        <tissue evidence="8">Whole embryos</tissue>
    </source>
</reference>
<dbReference type="PANTHER" id="PTHR11571">
    <property type="entry name" value="GLUTATHIONE S-TRANSFERASE"/>
    <property type="match status" value="1"/>
</dbReference>
<evidence type="ECO:0000313" key="8">
    <source>
        <dbReference type="EMBL" id="KAJ6646585.1"/>
    </source>
</evidence>
<dbReference type="Gene3D" id="1.20.1050.10">
    <property type="match status" value="1"/>
</dbReference>
<dbReference type="InterPro" id="IPR036282">
    <property type="entry name" value="Glutathione-S-Trfase_C_sf"/>
</dbReference>
<gene>
    <name evidence="8" type="primary">GSTM3_1</name>
    <name evidence="8" type="ORF">Bhyg_01798</name>
</gene>
<comment type="caution">
    <text evidence="8">The sequence shown here is derived from an EMBL/GenBank/DDBJ whole genome shotgun (WGS) entry which is preliminary data.</text>
</comment>
<comment type="catalytic activity">
    <reaction evidence="5">
        <text>RX + glutathione = an S-substituted glutathione + a halide anion + H(+)</text>
        <dbReference type="Rhea" id="RHEA:16437"/>
        <dbReference type="ChEBI" id="CHEBI:15378"/>
        <dbReference type="ChEBI" id="CHEBI:16042"/>
        <dbReference type="ChEBI" id="CHEBI:17792"/>
        <dbReference type="ChEBI" id="CHEBI:57925"/>
        <dbReference type="ChEBI" id="CHEBI:90779"/>
        <dbReference type="EC" id="2.5.1.18"/>
    </reaction>
</comment>
<dbReference type="AlphaFoldDB" id="A0A9Q0S7Y5"/>
<name>A0A9Q0S7Y5_9DIPT</name>
<dbReference type="Gene3D" id="3.40.30.10">
    <property type="entry name" value="Glutaredoxin"/>
    <property type="match status" value="1"/>
</dbReference>
<dbReference type="GO" id="GO:0006749">
    <property type="term" value="P:glutathione metabolic process"/>
    <property type="evidence" value="ECO:0007669"/>
    <property type="project" value="TreeGrafter"/>
</dbReference>
<accession>A0A9Q0S7Y5</accession>
<dbReference type="Proteomes" id="UP001151699">
    <property type="component" value="Chromosome A"/>
</dbReference>
<comment type="function">
    <text evidence="1">Conjugation of reduced glutathione to a wide number of exogenous and endogenous hydrophobic electrophiles.</text>
</comment>
<dbReference type="InterPro" id="IPR004046">
    <property type="entry name" value="GST_C"/>
</dbReference>
<dbReference type="Pfam" id="PF14497">
    <property type="entry name" value="GST_C_3"/>
    <property type="match status" value="1"/>
</dbReference>